<evidence type="ECO:0000313" key="6">
    <source>
        <dbReference type="EMBL" id="MEQ2378414.1"/>
    </source>
</evidence>
<name>A0ABV1BSG5_9FIRM</name>
<dbReference type="InterPro" id="IPR036588">
    <property type="entry name" value="CobH/CbiC_sf"/>
</dbReference>
<dbReference type="PANTHER" id="PTHR43588:SF1">
    <property type="entry name" value="COBALT-PRECORRIN-8 METHYLMUTASE"/>
    <property type="match status" value="1"/>
</dbReference>
<keyword evidence="4" id="KW-0413">Isomerase</keyword>
<accession>A0ABV1BSG5</accession>
<dbReference type="Pfam" id="PF02570">
    <property type="entry name" value="CbiC"/>
    <property type="match status" value="1"/>
</dbReference>
<evidence type="ECO:0000256" key="1">
    <source>
        <dbReference type="ARBA" id="ARBA00004953"/>
    </source>
</evidence>
<evidence type="ECO:0000256" key="3">
    <source>
        <dbReference type="ARBA" id="ARBA00022573"/>
    </source>
</evidence>
<comment type="pathway">
    <text evidence="1">Cofactor biosynthesis; adenosylcobalamin biosynthesis.</text>
</comment>
<gene>
    <name evidence="6" type="ORF">WMO14_00750</name>
</gene>
<dbReference type="RefSeq" id="WP_022502062.1">
    <property type="nucleotide sequence ID" value="NZ_DAWCMB010000146.1"/>
</dbReference>
<dbReference type="SUPFAM" id="SSF63965">
    <property type="entry name" value="Precorrin-8X methylmutase CbiC/CobH"/>
    <property type="match status" value="1"/>
</dbReference>
<evidence type="ECO:0000256" key="4">
    <source>
        <dbReference type="ARBA" id="ARBA00023235"/>
    </source>
</evidence>
<sequence>MKPMDIEKESFAIIEKELTTDIPAEYKPVVKRVIHTTADFSYETSMTFSKGVIEEALKAIKEGVDIVTDTNMAKSGISHKMAEKFSCSLNCYMADSDVASEAAKREVTRATVSVEKAAKDNPDCIMVVGNAPTALMRIRELYDEGIFVPRLVIGVPVGFVNVASAKEEIIESGMSYIVARGRKGGSNVAAAIMNALFYMAADDDKEWRRC</sequence>
<reference evidence="6 7" key="1">
    <citation type="submission" date="2024-03" db="EMBL/GenBank/DDBJ databases">
        <title>Human intestinal bacterial collection.</title>
        <authorList>
            <person name="Pauvert C."/>
            <person name="Hitch T.C.A."/>
            <person name="Clavel T."/>
        </authorList>
    </citation>
    <scope>NUCLEOTIDE SEQUENCE [LARGE SCALE GENOMIC DNA]</scope>
    <source>
        <strain evidence="6 7">CLA-AA-H255</strain>
    </source>
</reference>
<keyword evidence="3" id="KW-0169">Cobalamin biosynthesis</keyword>
<feature type="domain" description="Cobalamin biosynthesis precorrin-8X methylmutase CobH/CbiC" evidence="5">
    <location>
        <begin position="5"/>
        <end position="199"/>
    </location>
</feature>
<dbReference type="PANTHER" id="PTHR43588">
    <property type="entry name" value="COBALT-PRECORRIN-8 METHYLMUTASE"/>
    <property type="match status" value="1"/>
</dbReference>
<evidence type="ECO:0000256" key="2">
    <source>
        <dbReference type="ARBA" id="ARBA00009774"/>
    </source>
</evidence>
<protein>
    <submittedName>
        <fullName evidence="6">Precorrin-8X methylmutase</fullName>
    </submittedName>
</protein>
<comment type="similarity">
    <text evidence="2">Belongs to the CobH/CbiC family.</text>
</comment>
<dbReference type="InterPro" id="IPR003722">
    <property type="entry name" value="Cbl_synth_CobH/CbiC"/>
</dbReference>
<dbReference type="EMBL" id="JBBMER010000001">
    <property type="protein sequence ID" value="MEQ2378414.1"/>
    <property type="molecule type" value="Genomic_DNA"/>
</dbReference>
<comment type="caution">
    <text evidence="6">The sequence shown here is derived from an EMBL/GenBank/DDBJ whole genome shotgun (WGS) entry which is preliminary data.</text>
</comment>
<proteinExistence type="inferred from homology"/>
<dbReference type="Proteomes" id="UP001442364">
    <property type="component" value="Unassembled WGS sequence"/>
</dbReference>
<evidence type="ECO:0000259" key="5">
    <source>
        <dbReference type="Pfam" id="PF02570"/>
    </source>
</evidence>
<keyword evidence="7" id="KW-1185">Reference proteome</keyword>
<organism evidence="6 7">
    <name type="scientific">[Lactobacillus] rogosae</name>
    <dbReference type="NCBI Taxonomy" id="706562"/>
    <lineage>
        <taxon>Bacteria</taxon>
        <taxon>Bacillati</taxon>
        <taxon>Bacillota</taxon>
        <taxon>Clostridia</taxon>
        <taxon>Lachnospirales</taxon>
        <taxon>Lachnospiraceae</taxon>
        <taxon>Lachnospira</taxon>
    </lineage>
</organism>
<dbReference type="Gene3D" id="3.40.50.10230">
    <property type="entry name" value="Cobalamin biosynthesis CobH/CbiC, precorrin-8X methylmutase"/>
    <property type="match status" value="1"/>
</dbReference>
<evidence type="ECO:0000313" key="7">
    <source>
        <dbReference type="Proteomes" id="UP001442364"/>
    </source>
</evidence>